<name>A0A367W7S6_9PROT</name>
<dbReference type="RefSeq" id="WP_114102015.1">
    <property type="nucleotide sequence ID" value="NZ_JPWF01000005.1"/>
</dbReference>
<dbReference type="GO" id="GO:0003700">
    <property type="term" value="F:DNA-binding transcription factor activity"/>
    <property type="evidence" value="ECO:0007669"/>
    <property type="project" value="InterPro"/>
</dbReference>
<dbReference type="CDD" id="cd00090">
    <property type="entry name" value="HTH_ARSR"/>
    <property type="match status" value="1"/>
</dbReference>
<dbReference type="SUPFAM" id="SSF46785">
    <property type="entry name" value="Winged helix' DNA-binding domain"/>
    <property type="match status" value="1"/>
</dbReference>
<evidence type="ECO:0000313" key="2">
    <source>
        <dbReference type="EMBL" id="RCK37473.1"/>
    </source>
</evidence>
<organism evidence="2 3">
    <name type="scientific">Thalassospira profundimaris</name>
    <dbReference type="NCBI Taxonomy" id="502049"/>
    <lineage>
        <taxon>Bacteria</taxon>
        <taxon>Pseudomonadati</taxon>
        <taxon>Pseudomonadota</taxon>
        <taxon>Alphaproteobacteria</taxon>
        <taxon>Rhodospirillales</taxon>
        <taxon>Thalassospiraceae</taxon>
        <taxon>Thalassospira</taxon>
    </lineage>
</organism>
<dbReference type="SMART" id="SM00418">
    <property type="entry name" value="HTH_ARSR"/>
    <property type="match status" value="1"/>
</dbReference>
<dbReference type="InterPro" id="IPR001845">
    <property type="entry name" value="HTH_ArsR_DNA-bd_dom"/>
</dbReference>
<dbReference type="PRINTS" id="PR00778">
    <property type="entry name" value="HTHARSR"/>
</dbReference>
<dbReference type="Pfam" id="PF12840">
    <property type="entry name" value="HTH_20"/>
    <property type="match status" value="1"/>
</dbReference>
<accession>A0A367W7S6</accession>
<feature type="domain" description="HTH arsR-type" evidence="1">
    <location>
        <begin position="1"/>
        <end position="94"/>
    </location>
</feature>
<gene>
    <name evidence="2" type="ORF">TH19_09410</name>
</gene>
<dbReference type="AlphaFoldDB" id="A0A367W7S6"/>
<dbReference type="Gene3D" id="1.10.10.10">
    <property type="entry name" value="Winged helix-like DNA-binding domain superfamily/Winged helix DNA-binding domain"/>
    <property type="match status" value="1"/>
</dbReference>
<dbReference type="InterPro" id="IPR011991">
    <property type="entry name" value="ArsR-like_HTH"/>
</dbReference>
<dbReference type="PANTHER" id="PTHR38600">
    <property type="entry name" value="TRANSCRIPTIONAL REGULATORY PROTEIN"/>
    <property type="match status" value="1"/>
</dbReference>
<evidence type="ECO:0000313" key="3">
    <source>
        <dbReference type="Proteomes" id="UP000253226"/>
    </source>
</evidence>
<sequence length="114" mass="12858">MMIEKQTIETTFNALSDPTRRAVIEALSSGPVSVSELAKPFAMALPSFTQHLGILEDAKLIVSHREGRRRICALNPGTLQEAEDWLASHRAQWEARLDRFEAHLETMKKEQADD</sequence>
<dbReference type="OrthoDB" id="7210994at2"/>
<dbReference type="Proteomes" id="UP000253226">
    <property type="component" value="Unassembled WGS sequence"/>
</dbReference>
<evidence type="ECO:0000259" key="1">
    <source>
        <dbReference type="PROSITE" id="PS50987"/>
    </source>
</evidence>
<dbReference type="PROSITE" id="PS50987">
    <property type="entry name" value="HTH_ARSR_2"/>
    <property type="match status" value="1"/>
</dbReference>
<comment type="caution">
    <text evidence="2">The sequence shown here is derived from an EMBL/GenBank/DDBJ whole genome shotgun (WGS) entry which is preliminary data.</text>
</comment>
<dbReference type="InterPro" id="IPR036388">
    <property type="entry name" value="WH-like_DNA-bd_sf"/>
</dbReference>
<proteinExistence type="predicted"/>
<protein>
    <submittedName>
        <fullName evidence="2">ArsR family transcriptional regulator</fullName>
    </submittedName>
</protein>
<dbReference type="NCBIfam" id="NF033788">
    <property type="entry name" value="HTH_metalloreg"/>
    <property type="match status" value="1"/>
</dbReference>
<reference evidence="2 3" key="1">
    <citation type="submission" date="2014-07" db="EMBL/GenBank/DDBJ databases">
        <title>Draft genome sequence of Thalassospira profundimaris 35.</title>
        <authorList>
            <person name="Lai Q."/>
            <person name="Shao Z."/>
        </authorList>
    </citation>
    <scope>NUCLEOTIDE SEQUENCE [LARGE SCALE GENOMIC DNA]</scope>
    <source>
        <strain evidence="2 3">35</strain>
    </source>
</reference>
<dbReference type="EMBL" id="JPWF01000005">
    <property type="protein sequence ID" value="RCK37473.1"/>
    <property type="molecule type" value="Genomic_DNA"/>
</dbReference>
<dbReference type="PANTHER" id="PTHR38600:SF2">
    <property type="entry name" value="SLL0088 PROTEIN"/>
    <property type="match status" value="1"/>
</dbReference>
<dbReference type="InterPro" id="IPR036390">
    <property type="entry name" value="WH_DNA-bd_sf"/>
</dbReference>